<dbReference type="RefSeq" id="WP_195388984.1">
    <property type="nucleotide sequence ID" value="NZ_JADNGL010000019.1"/>
</dbReference>
<sequence length="245" mass="29350">MNFKEISLGIYYEPYIYGIDKNKYFSEEAYLSDCRKFFHEMIFPIKKQFIMNTRNITSFFSRLLFENYRNDQYPFSKLIISCCKDKRNSGKIINVDGIAEIRVLYDYNNFKYKDAIQKKHDALQIIMNGLYVVANEFSLDTIPFKSIESMIISYDYKNIWTWSSKWNKNKKYNASVYVDHDVERVIIGMKIVDKNQVTIYNKELVATKPDEWDYDPFLGKLFWQNNNEVVFLDKKNRIVGKWLGK</sequence>
<name>A0AAW6EF76_9FIRM</name>
<gene>
    <name evidence="1" type="ORF">PNU62_10635</name>
</gene>
<proteinExistence type="predicted"/>
<comment type="caution">
    <text evidence="1">The sequence shown here is derived from an EMBL/GenBank/DDBJ whole genome shotgun (WGS) entry which is preliminary data.</text>
</comment>
<evidence type="ECO:0000313" key="2">
    <source>
        <dbReference type="Proteomes" id="UP001211015"/>
    </source>
</evidence>
<dbReference type="EMBL" id="JAQMLV010000014">
    <property type="protein sequence ID" value="MDB8745474.1"/>
    <property type="molecule type" value="Genomic_DNA"/>
</dbReference>
<reference evidence="1" key="1">
    <citation type="submission" date="2023-01" db="EMBL/GenBank/DDBJ databases">
        <title>Human gut microbiome strain richness.</title>
        <authorList>
            <person name="Chen-Liaw A."/>
        </authorList>
    </citation>
    <scope>NUCLEOTIDE SEQUENCE</scope>
    <source>
        <strain evidence="1">1001275st1_F4_1001275B_160808</strain>
    </source>
</reference>
<protein>
    <submittedName>
        <fullName evidence="1">Uncharacterized protein</fullName>
    </submittedName>
</protein>
<evidence type="ECO:0000313" key="1">
    <source>
        <dbReference type="EMBL" id="MDB8745474.1"/>
    </source>
</evidence>
<dbReference type="Proteomes" id="UP001211015">
    <property type="component" value="Unassembled WGS sequence"/>
</dbReference>
<accession>A0AAW6EF76</accession>
<dbReference type="AlphaFoldDB" id="A0AAW6EF76"/>
<organism evidence="1 2">
    <name type="scientific">Ruminococcus bicirculans</name>
    <name type="common">ex Wegman et al. 2014</name>
    <dbReference type="NCBI Taxonomy" id="1160721"/>
    <lineage>
        <taxon>Bacteria</taxon>
        <taxon>Bacillati</taxon>
        <taxon>Bacillota</taxon>
        <taxon>Clostridia</taxon>
        <taxon>Eubacteriales</taxon>
        <taxon>Oscillospiraceae</taxon>
        <taxon>Ruminococcus</taxon>
    </lineage>
</organism>